<evidence type="ECO:0000313" key="2">
    <source>
        <dbReference type="EMBL" id="GFS15145.1"/>
    </source>
</evidence>
<feature type="compositionally biased region" description="Polar residues" evidence="1">
    <location>
        <begin position="175"/>
        <end position="185"/>
    </location>
</feature>
<proteinExistence type="predicted"/>
<feature type="region of interest" description="Disordered" evidence="1">
    <location>
        <begin position="52"/>
        <end position="81"/>
    </location>
</feature>
<gene>
    <name evidence="2" type="ORF">ElyMa_004924700</name>
</gene>
<dbReference type="Proteomes" id="UP000762676">
    <property type="component" value="Unassembled WGS sequence"/>
</dbReference>
<comment type="caution">
    <text evidence="2">The sequence shown here is derived from an EMBL/GenBank/DDBJ whole genome shotgun (WGS) entry which is preliminary data.</text>
</comment>
<protein>
    <submittedName>
        <fullName evidence="2">Gmk_2 protein</fullName>
    </submittedName>
</protein>
<feature type="compositionally biased region" description="Basic and acidic residues" evidence="1">
    <location>
        <begin position="235"/>
        <end position="244"/>
    </location>
</feature>
<feature type="compositionally biased region" description="Low complexity" evidence="1">
    <location>
        <begin position="156"/>
        <end position="169"/>
    </location>
</feature>
<keyword evidence="3" id="KW-1185">Reference proteome</keyword>
<dbReference type="EMBL" id="BMAT01009862">
    <property type="protein sequence ID" value="GFS15145.1"/>
    <property type="molecule type" value="Genomic_DNA"/>
</dbReference>
<feature type="region of interest" description="Disordered" evidence="1">
    <location>
        <begin position="216"/>
        <end position="244"/>
    </location>
</feature>
<evidence type="ECO:0000256" key="1">
    <source>
        <dbReference type="SAM" id="MobiDB-lite"/>
    </source>
</evidence>
<organism evidence="2 3">
    <name type="scientific">Elysia marginata</name>
    <dbReference type="NCBI Taxonomy" id="1093978"/>
    <lineage>
        <taxon>Eukaryota</taxon>
        <taxon>Metazoa</taxon>
        <taxon>Spiralia</taxon>
        <taxon>Lophotrochozoa</taxon>
        <taxon>Mollusca</taxon>
        <taxon>Gastropoda</taxon>
        <taxon>Heterobranchia</taxon>
        <taxon>Euthyneura</taxon>
        <taxon>Panpulmonata</taxon>
        <taxon>Sacoglossa</taxon>
        <taxon>Placobranchoidea</taxon>
        <taxon>Plakobranchidae</taxon>
        <taxon>Elysia</taxon>
    </lineage>
</organism>
<sequence>MQVNHMNVQRYADMLATVDFHDDLDIVLELHTPEGDINVQAPTLDASYFDPNKQQSGSAARTASLGGGRCSRSRRGKQLSTYDKLQVPLPIPHPASIAVAIYNREHDQEPIDLQDPGCQRVVKATQEVPYLHLTGAHLPHSRQARHHSQSPESETPDTTNPHTPDTPYTPGTPASPGQASTESVTLTSARLAVQEKSFSSEDGLSDRAAAVASVQSSSIGSFLNKEGSSIADDGPGDKGVKGEHTVKHTVKGAQTSDKSMEEEKLGQALREHGEDSEEGAQVLYYEVEKDTSCVLNMSDDGVPHGMPKSQGRRH</sequence>
<accession>A0AAV4IYR3</accession>
<reference evidence="2 3" key="1">
    <citation type="journal article" date="2021" name="Elife">
        <title>Chloroplast acquisition without the gene transfer in kleptoplastic sea slugs, Plakobranchus ocellatus.</title>
        <authorList>
            <person name="Maeda T."/>
            <person name="Takahashi S."/>
            <person name="Yoshida T."/>
            <person name="Shimamura S."/>
            <person name="Takaki Y."/>
            <person name="Nagai Y."/>
            <person name="Toyoda A."/>
            <person name="Suzuki Y."/>
            <person name="Arimoto A."/>
            <person name="Ishii H."/>
            <person name="Satoh N."/>
            <person name="Nishiyama T."/>
            <person name="Hasebe M."/>
            <person name="Maruyama T."/>
            <person name="Minagawa J."/>
            <person name="Obokata J."/>
            <person name="Shigenobu S."/>
        </authorList>
    </citation>
    <scope>NUCLEOTIDE SEQUENCE [LARGE SCALE GENOMIC DNA]</scope>
</reference>
<evidence type="ECO:0000313" key="3">
    <source>
        <dbReference type="Proteomes" id="UP000762676"/>
    </source>
</evidence>
<feature type="compositionally biased region" description="Polar residues" evidence="1">
    <location>
        <begin position="52"/>
        <end position="61"/>
    </location>
</feature>
<dbReference type="AlphaFoldDB" id="A0AAV4IYR3"/>
<name>A0AAV4IYR3_9GAST</name>
<feature type="region of interest" description="Disordered" evidence="1">
    <location>
        <begin position="139"/>
        <end position="185"/>
    </location>
</feature>
<feature type="compositionally biased region" description="Basic residues" evidence="1">
    <location>
        <begin position="139"/>
        <end position="148"/>
    </location>
</feature>